<dbReference type="SUPFAM" id="SSF51735">
    <property type="entry name" value="NAD(P)-binding Rossmann-fold domains"/>
    <property type="match status" value="1"/>
</dbReference>
<dbReference type="OrthoDB" id="9803333at2"/>
<name>G8LX60_ACECE</name>
<accession>G8LX60</accession>
<dbReference type="Gene3D" id="3.40.50.720">
    <property type="entry name" value="NAD(P)-binding Rossmann-like Domain"/>
    <property type="match status" value="1"/>
</dbReference>
<dbReference type="RefSeq" id="WP_014255330.1">
    <property type="nucleotide sequence ID" value="NC_016627.1"/>
</dbReference>
<comment type="subcellular location">
    <subcellularLocation>
        <location evidence="1">Cytoplasm</location>
    </subcellularLocation>
</comment>
<dbReference type="PANTHER" id="PTHR44085:SF2">
    <property type="entry name" value="SEPIAPTERIN REDUCTASE"/>
    <property type="match status" value="1"/>
</dbReference>
<dbReference type="Proteomes" id="UP000005435">
    <property type="component" value="Chromosome"/>
</dbReference>
<evidence type="ECO:0000313" key="7">
    <source>
        <dbReference type="Proteomes" id="UP000005435"/>
    </source>
</evidence>
<protein>
    <recommendedName>
        <fullName evidence="8">Benzil reductase ((S)-benzoin forming)</fullName>
    </recommendedName>
</protein>
<dbReference type="InterPro" id="IPR036291">
    <property type="entry name" value="NAD(P)-bd_dom_sf"/>
</dbReference>
<dbReference type="GO" id="GO:0006729">
    <property type="term" value="P:tetrahydrobiopterin biosynthetic process"/>
    <property type="evidence" value="ECO:0007669"/>
    <property type="project" value="TreeGrafter"/>
</dbReference>
<keyword evidence="3" id="KW-0963">Cytoplasm</keyword>
<reference evidence="7" key="1">
    <citation type="submission" date="2011-12" db="EMBL/GenBank/DDBJ databases">
        <title>Complete sequence of Clostridium clariflavum DSM 19732.</title>
        <authorList>
            <consortium name="US DOE Joint Genome Institute"/>
            <person name="Lucas S."/>
            <person name="Han J."/>
            <person name="Lapidus A."/>
            <person name="Cheng J.-F."/>
            <person name="Goodwin L."/>
            <person name="Pitluck S."/>
            <person name="Peters L."/>
            <person name="Teshima H."/>
            <person name="Detter J.C."/>
            <person name="Han C."/>
            <person name="Tapia R."/>
            <person name="Land M."/>
            <person name="Hauser L."/>
            <person name="Kyrpides N."/>
            <person name="Ivanova N."/>
            <person name="Pagani I."/>
            <person name="Kitzmiller T."/>
            <person name="Lynd L."/>
            <person name="Izquierdo J."/>
            <person name="Woyke T."/>
        </authorList>
    </citation>
    <scope>NUCLEOTIDE SEQUENCE [LARGE SCALE GENOMIC DNA]</scope>
    <source>
        <strain evidence="7">DSM 19732 / NBRC 101661 / EBR45</strain>
    </source>
</reference>
<evidence type="ECO:0008006" key="8">
    <source>
        <dbReference type="Google" id="ProtNLM"/>
    </source>
</evidence>
<comment type="similarity">
    <text evidence="2">Belongs to the short-chain dehydrogenases/reductases (SDR) family.</text>
</comment>
<evidence type="ECO:0000256" key="4">
    <source>
        <dbReference type="ARBA" id="ARBA00022857"/>
    </source>
</evidence>
<dbReference type="PROSITE" id="PS00061">
    <property type="entry name" value="ADH_SHORT"/>
    <property type="match status" value="1"/>
</dbReference>
<evidence type="ECO:0000256" key="5">
    <source>
        <dbReference type="ARBA" id="ARBA00023002"/>
    </source>
</evidence>
<evidence type="ECO:0000256" key="3">
    <source>
        <dbReference type="ARBA" id="ARBA00022490"/>
    </source>
</evidence>
<organism evidence="6 7">
    <name type="scientific">Acetivibrio clariflavus (strain DSM 19732 / NBRC 101661 / EBR45)</name>
    <name type="common">Clostridium clariflavum</name>
    <dbReference type="NCBI Taxonomy" id="720554"/>
    <lineage>
        <taxon>Bacteria</taxon>
        <taxon>Bacillati</taxon>
        <taxon>Bacillota</taxon>
        <taxon>Clostridia</taxon>
        <taxon>Eubacteriales</taxon>
        <taxon>Oscillospiraceae</taxon>
        <taxon>Acetivibrio</taxon>
    </lineage>
</organism>
<dbReference type="Pfam" id="PF00106">
    <property type="entry name" value="adh_short"/>
    <property type="match status" value="1"/>
</dbReference>
<reference evidence="6 7" key="2">
    <citation type="journal article" date="2012" name="Stand. Genomic Sci.">
        <title>Complete Genome Sequence of Clostridium clariflavum DSM 19732.</title>
        <authorList>
            <person name="Izquierdo J.A."/>
            <person name="Goodwin L."/>
            <person name="Davenport K.W."/>
            <person name="Teshima H."/>
            <person name="Bruce D."/>
            <person name="Detter C."/>
            <person name="Tapia R."/>
            <person name="Han S."/>
            <person name="Land M."/>
            <person name="Hauser L."/>
            <person name="Jeffries C.D."/>
            <person name="Han J."/>
            <person name="Pitluck S."/>
            <person name="Nolan M."/>
            <person name="Chen A."/>
            <person name="Huntemann M."/>
            <person name="Mavromatis K."/>
            <person name="Mikhailova N."/>
            <person name="Liolios K."/>
            <person name="Woyke T."/>
            <person name="Lynd L.R."/>
        </authorList>
    </citation>
    <scope>NUCLEOTIDE SEQUENCE [LARGE SCALE GENOMIC DNA]</scope>
    <source>
        <strain evidence="7">DSM 19732 / NBRC 101661 / EBR45</strain>
    </source>
</reference>
<dbReference type="GO" id="GO:0005737">
    <property type="term" value="C:cytoplasm"/>
    <property type="evidence" value="ECO:0007669"/>
    <property type="project" value="UniProtKB-SubCell"/>
</dbReference>
<keyword evidence="4" id="KW-0521">NADP</keyword>
<sequence>MNYYIITGASRGLGRAIAENLLSKDNHLFCISRRMNDDVITEAGLKDCKIDYFEYDFNFIEEIDMLISTIFERINFSKAQTVCMINNAATLNPIKPVGKYPSFEIISSMNVNLIAPMLLISEFIRRTEEVSCNKMIVNISSGAGKHPYYGWGCYCSAKAALDMFTGCVGLEQSNSPNPVKIISFNPGIMDTDMQSEIRQSREEDFEQVERFIKLKEQGKLKSPDFVAKKLLELIHNNETKSGMLYDINELQ</sequence>
<dbReference type="NCBIfam" id="NF005381">
    <property type="entry name" value="PRK06924.1"/>
    <property type="match status" value="1"/>
</dbReference>
<dbReference type="eggNOG" id="COG1028">
    <property type="taxonomic scope" value="Bacteria"/>
</dbReference>
<dbReference type="PANTHER" id="PTHR44085">
    <property type="entry name" value="SEPIAPTERIN REDUCTASE"/>
    <property type="match status" value="1"/>
</dbReference>
<dbReference type="InterPro" id="IPR051721">
    <property type="entry name" value="Biopterin_syn/organic_redct"/>
</dbReference>
<evidence type="ECO:0000256" key="1">
    <source>
        <dbReference type="ARBA" id="ARBA00004496"/>
    </source>
</evidence>
<evidence type="ECO:0000313" key="6">
    <source>
        <dbReference type="EMBL" id="AEV68751.1"/>
    </source>
</evidence>
<proteinExistence type="inferred from homology"/>
<dbReference type="STRING" id="720554.Clocl_2157"/>
<dbReference type="InterPro" id="IPR002347">
    <property type="entry name" value="SDR_fam"/>
</dbReference>
<dbReference type="GO" id="GO:0004757">
    <property type="term" value="F:sepiapterin reductase (NADP+) activity"/>
    <property type="evidence" value="ECO:0007669"/>
    <property type="project" value="TreeGrafter"/>
</dbReference>
<keyword evidence="5" id="KW-0560">Oxidoreductase</keyword>
<dbReference type="HOGENOM" id="CLU_010194_2_11_9"/>
<dbReference type="InterPro" id="IPR020904">
    <property type="entry name" value="Sc_DH/Rdtase_CS"/>
</dbReference>
<dbReference type="PRINTS" id="PR00081">
    <property type="entry name" value="GDHRDH"/>
</dbReference>
<evidence type="ECO:0000256" key="2">
    <source>
        <dbReference type="ARBA" id="ARBA00006484"/>
    </source>
</evidence>
<dbReference type="KEGG" id="ccl:Clocl_2157"/>
<dbReference type="AlphaFoldDB" id="G8LX60"/>
<keyword evidence="7" id="KW-1185">Reference proteome</keyword>
<dbReference type="EMBL" id="CP003065">
    <property type="protein sequence ID" value="AEV68751.1"/>
    <property type="molecule type" value="Genomic_DNA"/>
</dbReference>
<gene>
    <name evidence="6" type="ordered locus">Clocl_2157</name>
</gene>